<dbReference type="SMART" id="SM00481">
    <property type="entry name" value="POLIIIAc"/>
    <property type="match status" value="1"/>
</dbReference>
<dbReference type="EMBL" id="QUSM01000002">
    <property type="protein sequence ID" value="RGD75445.1"/>
    <property type="molecule type" value="Genomic_DNA"/>
</dbReference>
<gene>
    <name evidence="2" type="ORF">DW687_03725</name>
</gene>
<dbReference type="RefSeq" id="WP_117531643.1">
    <property type="nucleotide sequence ID" value="NZ_QUSM01000002.1"/>
</dbReference>
<dbReference type="PANTHER" id="PTHR42924:SF3">
    <property type="entry name" value="POLYMERASE_HISTIDINOL PHOSPHATASE N-TERMINAL DOMAIN-CONTAINING PROTEIN"/>
    <property type="match status" value="1"/>
</dbReference>
<dbReference type="PANTHER" id="PTHR42924">
    <property type="entry name" value="EXONUCLEASE"/>
    <property type="match status" value="1"/>
</dbReference>
<evidence type="ECO:0000259" key="1">
    <source>
        <dbReference type="SMART" id="SM00481"/>
    </source>
</evidence>
<dbReference type="SUPFAM" id="SSF89550">
    <property type="entry name" value="PHP domain-like"/>
    <property type="match status" value="1"/>
</dbReference>
<accession>A0A3E3E2G3</accession>
<comment type="caution">
    <text evidence="2">The sequence shown here is derived from an EMBL/GenBank/DDBJ whole genome shotgun (WGS) entry which is preliminary data.</text>
</comment>
<dbReference type="InterPro" id="IPR004013">
    <property type="entry name" value="PHP_dom"/>
</dbReference>
<dbReference type="Gene3D" id="3.20.20.140">
    <property type="entry name" value="Metal-dependent hydrolases"/>
    <property type="match status" value="1"/>
</dbReference>
<dbReference type="CDD" id="cd07438">
    <property type="entry name" value="PHP_HisPPase_AMP"/>
    <property type="match status" value="1"/>
</dbReference>
<dbReference type="Gene3D" id="1.10.150.650">
    <property type="match status" value="1"/>
</dbReference>
<dbReference type="InterPro" id="IPR003141">
    <property type="entry name" value="Pol/His_phosphatase_N"/>
</dbReference>
<protein>
    <submittedName>
        <fullName evidence="2">PHP domain-containing protein</fullName>
    </submittedName>
</protein>
<proteinExistence type="predicted"/>
<dbReference type="Proteomes" id="UP000261212">
    <property type="component" value="Unassembled WGS sequence"/>
</dbReference>
<dbReference type="GO" id="GO:0004534">
    <property type="term" value="F:5'-3' RNA exonuclease activity"/>
    <property type="evidence" value="ECO:0007669"/>
    <property type="project" value="TreeGrafter"/>
</dbReference>
<name>A0A3E3E2G3_9FIRM</name>
<dbReference type="InterPro" id="IPR052018">
    <property type="entry name" value="PHP_domain"/>
</dbReference>
<reference evidence="2 3" key="1">
    <citation type="submission" date="2018-08" db="EMBL/GenBank/DDBJ databases">
        <title>A genome reference for cultivated species of the human gut microbiota.</title>
        <authorList>
            <person name="Zou Y."/>
            <person name="Xue W."/>
            <person name="Luo G."/>
        </authorList>
    </citation>
    <scope>NUCLEOTIDE SEQUENCE [LARGE SCALE GENOMIC DNA]</scope>
    <source>
        <strain evidence="2 3">AM25-6</strain>
    </source>
</reference>
<evidence type="ECO:0000313" key="3">
    <source>
        <dbReference type="Proteomes" id="UP000261212"/>
    </source>
</evidence>
<dbReference type="AlphaFoldDB" id="A0A3E3E2G3"/>
<dbReference type="InterPro" id="IPR016195">
    <property type="entry name" value="Pol/histidinol_Pase-like"/>
</dbReference>
<dbReference type="GO" id="GO:0035312">
    <property type="term" value="F:5'-3' DNA exonuclease activity"/>
    <property type="evidence" value="ECO:0007669"/>
    <property type="project" value="TreeGrafter"/>
</dbReference>
<feature type="domain" description="Polymerase/histidinol phosphatase N-terminal" evidence="1">
    <location>
        <begin position="3"/>
        <end position="69"/>
    </location>
</feature>
<evidence type="ECO:0000313" key="2">
    <source>
        <dbReference type="EMBL" id="RGD75445.1"/>
    </source>
</evidence>
<organism evidence="2 3">
    <name type="scientific">Anaerofustis stercorihominis</name>
    <dbReference type="NCBI Taxonomy" id="214853"/>
    <lineage>
        <taxon>Bacteria</taxon>
        <taxon>Bacillati</taxon>
        <taxon>Bacillota</taxon>
        <taxon>Clostridia</taxon>
        <taxon>Eubacteriales</taxon>
        <taxon>Eubacteriaceae</taxon>
        <taxon>Anaerofustis</taxon>
    </lineage>
</organism>
<dbReference type="Pfam" id="PF02811">
    <property type="entry name" value="PHP"/>
    <property type="match status" value="1"/>
</dbReference>
<sequence>MKVDLHIHSNASSDGEVSVSDIIDMSIKEDLKYIAIADHESIDNVQNALDYAKDKDITVIPAAEIFVSHKGKLLHMLGYGIDIKDANLNEEIAKIWKGRKEGVKKQIDLIRSKGLKIEEKEVFDYATGDIPLLSAYIHAILIEEENRDHRLVHGLTNDIDSIITLSREAFGVGKELYAPTYMPSSEHLIKVIINAGGVPVIAHPGVDIKEETHILDELKEYGIKGVEAYYTSHTKEQSEMYRKYAIDNGLFYTCGSDFHGSFKPKNKLGCVQTDNNMQAIEGIYKYSRNL</sequence>